<dbReference type="PROSITE" id="PS51786">
    <property type="entry name" value="LON_PROTEOLYTIC"/>
    <property type="match status" value="1"/>
</dbReference>
<keyword evidence="2 5" id="KW-0378">Hydrolase</keyword>
<evidence type="ECO:0000256" key="1">
    <source>
        <dbReference type="ARBA" id="ARBA00022670"/>
    </source>
</evidence>
<organism evidence="5">
    <name type="scientific">Clostridium tertium</name>
    <dbReference type="NCBI Taxonomy" id="1559"/>
    <lineage>
        <taxon>Bacteria</taxon>
        <taxon>Bacillati</taxon>
        <taxon>Bacillota</taxon>
        <taxon>Clostridia</taxon>
        <taxon>Eubacteriales</taxon>
        <taxon>Clostridiaceae</taxon>
        <taxon>Clostridium</taxon>
    </lineage>
</organism>
<dbReference type="SUPFAM" id="SSF54211">
    <property type="entry name" value="Ribosomal protein S5 domain 2-like"/>
    <property type="match status" value="1"/>
</dbReference>
<comment type="catalytic activity">
    <reaction evidence="2">
        <text>Hydrolysis of proteins in presence of ATP.</text>
        <dbReference type="EC" id="3.4.21.53"/>
    </reaction>
</comment>
<dbReference type="InterPro" id="IPR027065">
    <property type="entry name" value="Lon_Prtase"/>
</dbReference>
<keyword evidence="1 2" id="KW-0645">Protease</keyword>
<dbReference type="InterPro" id="IPR014721">
    <property type="entry name" value="Ribsml_uS5_D2-typ_fold_subgr"/>
</dbReference>
<sequence length="800" mass="91207">MFFLFPIEAHKNIYIVNKLIKGGTAFFELLSQFEGRNIMIRKLTFDEVKFNFEFKQLEEKGTVTTIPELDSEYEKIGRALNIKKEGYNIYLIDSFSKEKLEKLIAYIKEQYKYLPPPNDVCYVILEDYKKPEVLFVANGSGKKLVEALKEVRDGYIDIVEEFYNTSSEDEKDELIEEVQSKRNNYINELMEVAKKDNFEVKITSKGFAFIPLLNGKAMSEKEYDTLEKNKKDSIVAKATVLKKKAEVALGKIKEIEVSSITKIKEIYSDYLSKEMESIKDKILFEFIDDDNAYEYLEKLFLLVEKEIINSYTMSLEDDEEKIYDAINKYNIHLLVDNSSSCSPPVIFEEDPSINNLMGFLEFENHSGVYTTDISLINSGSLLRANGGCLVLRMNTLASNGYAYYHLKKALMTSKITYDISKAYYDVISINTLKPMPIPINVKVILIGDMETYDSLYSLDEDFGKLFQLRAEFYPIVESNYNVVSYIKRLISKKIDENLLLPISEKAEKEIIKYLARKANSKTKVNVDISEIDKILILSNDAAKSKNGDIIDSNDVRAVVYSREKFEEEYDKLYKEEKILISVLGEKIGVINGLSVINNGYYSFGKPLRITCVSHKGTGKIIDIHKESRLSGKIHEKSINILKGLFNSIIDPYDDIPVDFYLSFEQAYGIIDGDSASVAEAICILSSISKRPIKQNIAVTGSINQLGEVQAIGGVNEKIEGFFRVCLMIDNAKNKGVLIPSSNIDELILIPEVEEAIEAGDFNVYTMSSLDDAIETLLLDENETLEEFYLSIKNEIYKYKK</sequence>
<dbReference type="GO" id="GO:0004176">
    <property type="term" value="F:ATP-dependent peptidase activity"/>
    <property type="evidence" value="ECO:0007669"/>
    <property type="project" value="UniProtKB-UniRule"/>
</dbReference>
<dbReference type="EMBL" id="CACRTO010000037">
    <property type="protein sequence ID" value="VYU51544.1"/>
    <property type="molecule type" value="Genomic_DNA"/>
</dbReference>
<dbReference type="PRINTS" id="PR00830">
    <property type="entry name" value="ENDOLAPTASE"/>
</dbReference>
<dbReference type="InterPro" id="IPR008269">
    <property type="entry name" value="Lon_proteolytic"/>
</dbReference>
<dbReference type="Pfam" id="PF13654">
    <property type="entry name" value="AAA_32"/>
    <property type="match status" value="1"/>
</dbReference>
<feature type="active site" evidence="2">
    <location>
        <position position="717"/>
    </location>
</feature>
<dbReference type="GO" id="GO:0005524">
    <property type="term" value="F:ATP binding"/>
    <property type="evidence" value="ECO:0007669"/>
    <property type="project" value="InterPro"/>
</dbReference>
<dbReference type="InterPro" id="IPR027417">
    <property type="entry name" value="P-loop_NTPase"/>
</dbReference>
<dbReference type="GO" id="GO:0030163">
    <property type="term" value="P:protein catabolic process"/>
    <property type="evidence" value="ECO:0007669"/>
    <property type="project" value="InterPro"/>
</dbReference>
<dbReference type="AlphaFoldDB" id="A0A6N3FHG7"/>
<keyword evidence="3" id="KW-0175">Coiled coil</keyword>
<reference evidence="5" key="1">
    <citation type="submission" date="2019-11" db="EMBL/GenBank/DDBJ databases">
        <authorList>
            <person name="Feng L."/>
        </authorList>
    </citation>
    <scope>NUCLEOTIDE SEQUENCE</scope>
    <source>
        <strain evidence="5">CTertiumLFYP3</strain>
    </source>
</reference>
<dbReference type="Pfam" id="PF05362">
    <property type="entry name" value="Lon_C"/>
    <property type="match status" value="1"/>
</dbReference>
<dbReference type="Gene3D" id="3.40.50.300">
    <property type="entry name" value="P-loop containing nucleotide triphosphate hydrolases"/>
    <property type="match status" value="2"/>
</dbReference>
<evidence type="ECO:0000313" key="5">
    <source>
        <dbReference type="EMBL" id="VYU51544.1"/>
    </source>
</evidence>
<dbReference type="InterPro" id="IPR020568">
    <property type="entry name" value="Ribosomal_Su5_D2-typ_SF"/>
</dbReference>
<dbReference type="GO" id="GO:0006508">
    <property type="term" value="P:proteolysis"/>
    <property type="evidence" value="ECO:0007669"/>
    <property type="project" value="UniProtKB-KW"/>
</dbReference>
<proteinExistence type="inferred from homology"/>
<evidence type="ECO:0000256" key="2">
    <source>
        <dbReference type="PROSITE-ProRule" id="PRU01122"/>
    </source>
</evidence>
<evidence type="ECO:0000259" key="4">
    <source>
        <dbReference type="PROSITE" id="PS51786"/>
    </source>
</evidence>
<dbReference type="Gene3D" id="3.30.230.10">
    <property type="match status" value="1"/>
</dbReference>
<gene>
    <name evidence="5" type="primary">lon_2</name>
    <name evidence="5" type="ORF">CTLFYP3_02684</name>
</gene>
<protein>
    <recommendedName>
        <fullName evidence="2">endopeptidase La</fullName>
        <ecNumber evidence="2">3.4.21.53</ecNumber>
    </recommendedName>
</protein>
<dbReference type="GO" id="GO:0004252">
    <property type="term" value="F:serine-type endopeptidase activity"/>
    <property type="evidence" value="ECO:0007669"/>
    <property type="project" value="UniProtKB-UniRule"/>
</dbReference>
<dbReference type="Gene3D" id="1.10.8.60">
    <property type="match status" value="1"/>
</dbReference>
<name>A0A6N3FHG7_9CLOT</name>
<evidence type="ECO:0000256" key="3">
    <source>
        <dbReference type="SAM" id="Coils"/>
    </source>
</evidence>
<dbReference type="InterPro" id="IPR041699">
    <property type="entry name" value="AAA_32"/>
</dbReference>
<dbReference type="EC" id="3.4.21.53" evidence="2"/>
<feature type="coiled-coil region" evidence="3">
    <location>
        <begin position="164"/>
        <end position="195"/>
    </location>
</feature>
<dbReference type="PANTHER" id="PTHR10046">
    <property type="entry name" value="ATP DEPENDENT LON PROTEASE FAMILY MEMBER"/>
    <property type="match status" value="1"/>
</dbReference>
<feature type="active site" evidence="2">
    <location>
        <position position="674"/>
    </location>
</feature>
<accession>A0A6N3FHG7</accession>
<feature type="domain" description="Lon proteolytic" evidence="4">
    <location>
        <begin position="584"/>
        <end position="779"/>
    </location>
</feature>
<keyword evidence="2" id="KW-0720">Serine protease</keyword>
<comment type="similarity">
    <text evidence="2">Belongs to the peptidase S16 family.</text>
</comment>